<reference evidence="4" key="2">
    <citation type="submission" date="2021-08" db="EMBL/GenBank/DDBJ databases">
        <authorList>
            <person name="Eriksson T."/>
        </authorList>
    </citation>
    <scope>NUCLEOTIDE SEQUENCE</scope>
    <source>
        <strain evidence="4">Stoneville</strain>
        <tissue evidence="4">Whole head</tissue>
    </source>
</reference>
<proteinExistence type="predicted"/>
<feature type="region of interest" description="Disordered" evidence="2">
    <location>
        <begin position="1528"/>
        <end position="1622"/>
    </location>
</feature>
<feature type="compositionally biased region" description="Polar residues" evidence="2">
    <location>
        <begin position="2455"/>
        <end position="2492"/>
    </location>
</feature>
<feature type="compositionally biased region" description="Basic and acidic residues" evidence="2">
    <location>
        <begin position="1575"/>
        <end position="1594"/>
    </location>
</feature>
<feature type="compositionally biased region" description="Basic and acidic residues" evidence="2">
    <location>
        <begin position="2199"/>
        <end position="2226"/>
    </location>
</feature>
<evidence type="ECO:0000259" key="3">
    <source>
        <dbReference type="SMART" id="SM00394"/>
    </source>
</evidence>
<dbReference type="SMART" id="SM00394">
    <property type="entry name" value="RIIa"/>
    <property type="match status" value="1"/>
</dbReference>
<dbReference type="Pfam" id="PF00612">
    <property type="entry name" value="IQ"/>
    <property type="match status" value="5"/>
</dbReference>
<gene>
    <name evidence="4" type="ORF">GEV33_007743</name>
</gene>
<keyword evidence="5" id="KW-1185">Reference proteome</keyword>
<feature type="compositionally biased region" description="Basic and acidic residues" evidence="2">
    <location>
        <begin position="1152"/>
        <end position="1168"/>
    </location>
</feature>
<feature type="compositionally biased region" description="Basic and acidic residues" evidence="2">
    <location>
        <begin position="310"/>
        <end position="348"/>
    </location>
</feature>
<feature type="region of interest" description="Disordered" evidence="2">
    <location>
        <begin position="1389"/>
        <end position="1422"/>
    </location>
</feature>
<dbReference type="SUPFAM" id="SSF52540">
    <property type="entry name" value="P-loop containing nucleoside triphosphate hydrolases"/>
    <property type="match status" value="1"/>
</dbReference>
<dbReference type="CDD" id="cd23767">
    <property type="entry name" value="IQCD"/>
    <property type="match status" value="4"/>
</dbReference>
<feature type="domain" description="RIIa" evidence="3">
    <location>
        <begin position="23"/>
        <end position="60"/>
    </location>
</feature>
<feature type="coiled-coil region" evidence="1">
    <location>
        <begin position="840"/>
        <end position="874"/>
    </location>
</feature>
<feature type="region of interest" description="Disordered" evidence="2">
    <location>
        <begin position="1444"/>
        <end position="1463"/>
    </location>
</feature>
<feature type="compositionally biased region" description="Basic and acidic residues" evidence="2">
    <location>
        <begin position="546"/>
        <end position="558"/>
    </location>
</feature>
<feature type="compositionally biased region" description="Basic and acidic residues" evidence="2">
    <location>
        <begin position="704"/>
        <end position="772"/>
    </location>
</feature>
<feature type="compositionally biased region" description="Basic and acidic residues" evidence="2">
    <location>
        <begin position="1446"/>
        <end position="1463"/>
    </location>
</feature>
<feature type="region of interest" description="Disordered" evidence="2">
    <location>
        <begin position="1860"/>
        <end position="1880"/>
    </location>
</feature>
<organism evidence="4 5">
    <name type="scientific">Tenebrio molitor</name>
    <name type="common">Yellow mealworm beetle</name>
    <dbReference type="NCBI Taxonomy" id="7067"/>
    <lineage>
        <taxon>Eukaryota</taxon>
        <taxon>Metazoa</taxon>
        <taxon>Ecdysozoa</taxon>
        <taxon>Arthropoda</taxon>
        <taxon>Hexapoda</taxon>
        <taxon>Insecta</taxon>
        <taxon>Pterygota</taxon>
        <taxon>Neoptera</taxon>
        <taxon>Endopterygota</taxon>
        <taxon>Coleoptera</taxon>
        <taxon>Polyphaga</taxon>
        <taxon>Cucujiformia</taxon>
        <taxon>Tenebrionidae</taxon>
        <taxon>Tenebrio</taxon>
    </lineage>
</organism>
<feature type="compositionally biased region" description="Basic and acidic residues" evidence="2">
    <location>
        <begin position="528"/>
        <end position="537"/>
    </location>
</feature>
<dbReference type="InterPro" id="IPR027417">
    <property type="entry name" value="P-loop_NTPase"/>
</dbReference>
<dbReference type="Gene3D" id="1.20.890.10">
    <property type="entry name" value="cAMP-dependent protein kinase regulatory subunit, dimerization-anchoring domain"/>
    <property type="match status" value="1"/>
</dbReference>
<dbReference type="InterPro" id="IPR047579">
    <property type="entry name" value="DD_CABYR_SP17"/>
</dbReference>
<feature type="region of interest" description="Disordered" evidence="2">
    <location>
        <begin position="476"/>
        <end position="805"/>
    </location>
</feature>
<feature type="compositionally biased region" description="Basic and acidic residues" evidence="2">
    <location>
        <begin position="2344"/>
        <end position="2375"/>
    </location>
</feature>
<feature type="compositionally biased region" description="Polar residues" evidence="2">
    <location>
        <begin position="1552"/>
        <end position="1571"/>
    </location>
</feature>
<feature type="compositionally biased region" description="Basic and acidic residues" evidence="2">
    <location>
        <begin position="1678"/>
        <end position="1744"/>
    </location>
</feature>
<feature type="compositionally biased region" description="Basic and acidic residues" evidence="2">
    <location>
        <begin position="1037"/>
        <end position="1046"/>
    </location>
</feature>
<feature type="region of interest" description="Disordered" evidence="2">
    <location>
        <begin position="1037"/>
        <end position="1060"/>
    </location>
</feature>
<feature type="compositionally biased region" description="Polar residues" evidence="2">
    <location>
        <begin position="2169"/>
        <end position="2191"/>
    </location>
</feature>
<evidence type="ECO:0000256" key="2">
    <source>
        <dbReference type="SAM" id="MobiDB-lite"/>
    </source>
</evidence>
<feature type="compositionally biased region" description="Basic and acidic residues" evidence="2">
    <location>
        <begin position="588"/>
        <end position="598"/>
    </location>
</feature>
<name>A0A8J6LCS5_TENMO</name>
<feature type="compositionally biased region" description="Basic and acidic residues" evidence="2">
    <location>
        <begin position="794"/>
        <end position="803"/>
    </location>
</feature>
<dbReference type="CDD" id="cd12100">
    <property type="entry name" value="DD_CABYR_SP17"/>
    <property type="match status" value="1"/>
</dbReference>
<feature type="compositionally biased region" description="Basic and acidic residues" evidence="2">
    <location>
        <begin position="476"/>
        <end position="489"/>
    </location>
</feature>
<feature type="compositionally biased region" description="Basic and acidic residues" evidence="2">
    <location>
        <begin position="651"/>
        <end position="697"/>
    </location>
</feature>
<feature type="compositionally biased region" description="Basic and acidic residues" evidence="2">
    <location>
        <begin position="409"/>
        <end position="431"/>
    </location>
</feature>
<feature type="region of interest" description="Disordered" evidence="2">
    <location>
        <begin position="2395"/>
        <end position="2427"/>
    </location>
</feature>
<dbReference type="PROSITE" id="PS50096">
    <property type="entry name" value="IQ"/>
    <property type="match status" value="5"/>
</dbReference>
<feature type="compositionally biased region" description="Basic and acidic residues" evidence="2">
    <location>
        <begin position="1179"/>
        <end position="1206"/>
    </location>
</feature>
<feature type="compositionally biased region" description="Basic and acidic residues" evidence="2">
    <location>
        <begin position="1118"/>
        <end position="1131"/>
    </location>
</feature>
<feature type="compositionally biased region" description="Polar residues" evidence="2">
    <location>
        <begin position="2404"/>
        <end position="2423"/>
    </location>
</feature>
<feature type="region of interest" description="Disordered" evidence="2">
    <location>
        <begin position="1637"/>
        <end position="1744"/>
    </location>
</feature>
<dbReference type="PANTHER" id="PTHR10699:SF11">
    <property type="entry name" value="IGLOO, ISOFORM A"/>
    <property type="match status" value="1"/>
</dbReference>
<dbReference type="EMBL" id="JABDTM020023637">
    <property type="protein sequence ID" value="KAH0815048.1"/>
    <property type="molecule type" value="Genomic_DNA"/>
</dbReference>
<feature type="compositionally biased region" description="Basic and acidic residues" evidence="2">
    <location>
        <begin position="1406"/>
        <end position="1422"/>
    </location>
</feature>
<dbReference type="Gene3D" id="1.20.5.190">
    <property type="match status" value="1"/>
</dbReference>
<feature type="compositionally biased region" description="Basic and acidic residues" evidence="2">
    <location>
        <begin position="213"/>
        <end position="226"/>
    </location>
</feature>
<dbReference type="InterPro" id="IPR000048">
    <property type="entry name" value="IQ_motif_EF-hand-BS"/>
</dbReference>
<feature type="region of interest" description="Disordered" evidence="2">
    <location>
        <begin position="86"/>
        <end position="226"/>
    </location>
</feature>
<reference evidence="4" key="1">
    <citation type="journal article" date="2020" name="J Insects Food Feed">
        <title>The yellow mealworm (Tenebrio molitor) genome: a resource for the emerging insects as food and feed industry.</title>
        <authorList>
            <person name="Eriksson T."/>
            <person name="Andere A."/>
            <person name="Kelstrup H."/>
            <person name="Emery V."/>
            <person name="Picard C."/>
        </authorList>
    </citation>
    <scope>NUCLEOTIDE SEQUENCE</scope>
    <source>
        <strain evidence="4">Stoneville</strain>
        <tissue evidence="4">Whole head</tissue>
    </source>
</reference>
<feature type="compositionally biased region" description="Basic and acidic residues" evidence="2">
    <location>
        <begin position="1869"/>
        <end position="1880"/>
    </location>
</feature>
<feature type="compositionally biased region" description="Basic and acidic residues" evidence="2">
    <location>
        <begin position="126"/>
        <end position="140"/>
    </location>
</feature>
<feature type="region of interest" description="Disordered" evidence="2">
    <location>
        <begin position="2149"/>
        <end position="2376"/>
    </location>
</feature>
<feature type="region of interest" description="Disordered" evidence="2">
    <location>
        <begin position="892"/>
        <end position="965"/>
    </location>
</feature>
<dbReference type="Pfam" id="PF02197">
    <property type="entry name" value="RIIa"/>
    <property type="match status" value="1"/>
</dbReference>
<feature type="compositionally biased region" description="Basic and acidic residues" evidence="2">
    <location>
        <begin position="1213"/>
        <end position="1233"/>
    </location>
</feature>
<accession>A0A8J6LCS5</accession>
<feature type="compositionally biased region" description="Basic and acidic residues" evidence="2">
    <location>
        <begin position="1604"/>
        <end position="1615"/>
    </location>
</feature>
<feature type="region of interest" description="Disordered" evidence="2">
    <location>
        <begin position="298"/>
        <end position="446"/>
    </location>
</feature>
<dbReference type="SUPFAM" id="SSF47391">
    <property type="entry name" value="Dimerization-anchoring domain of cAMP-dependent PK regulatory subunit"/>
    <property type="match status" value="1"/>
</dbReference>
<feature type="compositionally biased region" description="Polar residues" evidence="2">
    <location>
        <begin position="773"/>
        <end position="786"/>
    </location>
</feature>
<feature type="compositionally biased region" description="Polar residues" evidence="2">
    <location>
        <begin position="565"/>
        <end position="574"/>
    </location>
</feature>
<feature type="compositionally biased region" description="Basic and acidic residues" evidence="2">
    <location>
        <begin position="2055"/>
        <end position="2068"/>
    </location>
</feature>
<protein>
    <recommendedName>
        <fullName evidence="3">RIIa domain-containing protein</fullName>
    </recommendedName>
</protein>
<comment type="caution">
    <text evidence="4">The sequence shown here is derived from an EMBL/GenBank/DDBJ whole genome shotgun (WGS) entry which is preliminary data.</text>
</comment>
<feature type="region of interest" description="Disordered" evidence="2">
    <location>
        <begin position="1073"/>
        <end position="1240"/>
    </location>
</feature>
<dbReference type="SMART" id="SM00015">
    <property type="entry name" value="IQ"/>
    <property type="match status" value="5"/>
</dbReference>
<dbReference type="InterPro" id="IPR003117">
    <property type="entry name" value="cAMP_dep_PK_reg_su_I/II_a/b"/>
</dbReference>
<dbReference type="Proteomes" id="UP000719412">
    <property type="component" value="Unassembled WGS sequence"/>
</dbReference>
<evidence type="ECO:0000313" key="5">
    <source>
        <dbReference type="Proteomes" id="UP000719412"/>
    </source>
</evidence>
<feature type="compositionally biased region" description="Basic and acidic residues" evidence="2">
    <location>
        <begin position="158"/>
        <end position="190"/>
    </location>
</feature>
<feature type="compositionally biased region" description="Basic and acidic residues" evidence="2">
    <location>
        <begin position="1088"/>
        <end position="1109"/>
    </location>
</feature>
<feature type="compositionally biased region" description="Basic and acidic residues" evidence="2">
    <location>
        <begin position="2104"/>
        <end position="2114"/>
    </location>
</feature>
<feature type="compositionally biased region" description="Basic and acidic residues" evidence="2">
    <location>
        <begin position="2258"/>
        <end position="2297"/>
    </location>
</feature>
<feature type="coiled-coil region" evidence="1">
    <location>
        <begin position="1929"/>
        <end position="1991"/>
    </location>
</feature>
<feature type="compositionally biased region" description="Polar residues" evidence="2">
    <location>
        <begin position="1641"/>
        <end position="1674"/>
    </location>
</feature>
<feature type="region of interest" description="Disordered" evidence="2">
    <location>
        <begin position="2033"/>
        <end position="2118"/>
    </location>
</feature>
<dbReference type="PANTHER" id="PTHR10699">
    <property type="entry name" value="NEUROMODULIN"/>
    <property type="match status" value="1"/>
</dbReference>
<keyword evidence="1" id="KW-0175">Coiled coil</keyword>
<feature type="region of interest" description="Disordered" evidence="2">
    <location>
        <begin position="2447"/>
        <end position="2523"/>
    </location>
</feature>
<sequence>MQMATSVETDTGEMIVKRVSVPVGLEELMEGLTKEVISKKPKDIYVFASEYFAKLLNLREKGSLKVIPRRRAQSVAKQFTTNNIENRLKTKSKSVDPVKQLSRQTTIRSDSPAKKSLTTRKITLGSKEEKSEKAKSFLDKRKARKGSKDNNLINNKKQGKESAIAEDKSDKKTPRSREKSSTSKNEDVKTPRKHSHVGVMPEKLSSGRISGKKVQEKENNGNRDKIVPSVLNVASLTSKNAEKEGIKLQEETLDNTSQKYVESKNNQVVEIINKNNENEDNMCVGCTMREDGAVDSLSEKTNELATITPEQKDSIQEKSENDPLEKGVQSEDSFKENEIHSNKIKENDDSIDEVDLNTDKINNEVNNRTQEEKKIINNGDGKTVTPNTSEAESLHTENVKLTENSNKFDSLEPEKLDPLNHESNKDKHDAVNLENVSANDQINDGVKEDLKENIEDNKIESKVDDDHIVDEKSIIIEDKKQNMQLKENENSQISETVKTPAKEKLDKLENVNDDEKNKNNLLNDDDDKPIIKTDERSISTNGYDDTQGKNERCKSGNEEDKEDNVSNIGTQIQKGEQKMNDSDLSEVSEAKVIADKISNEQMENNFPLTGDENKMDTNEENQNSNSTNNSEVKNIDTENNGLLLSEVEQVTDDKKEERTEKEETNKLDNEKSKDHVNNEEHIDNISKDVTDKNEDQTKNISEVNESKELTDVVTENKQKDKNSTSSDEINKDERIENASDLGKSDEIEIKNNAELNEIKNDSTTEENLKEQLEQSSTRPDTTSENSDNNQINKENIDINEKNAEINPTKNAENNIVLAKKLVETAAPILSKVEKNKIVKADTKENVIDQEKKENKKLKKTIKTKKTLAKSLSEEQLQIKEDNKNRKIKRIKSMDVNKNNSFIKQMSKPKTDVTKSQTAVDNENDSNESKDVKDKKKKRSKRSTSADVAGDNDKMLKMAHQTSFDSSKLREEINKVSEDSKATNFKTSFNPFKLRQEIKQVSECAKEEEKSEMSKVAGELAAAIKIQSLWRGFVVRKNDGKTNESKEKHNKGSPKFQNEKLKMEERDAKENAIALGEGKLESNQSVVEEIPKEDVKPVHQEKLAKSEAKLDQSMGAEMTENHVTPDKEKLESNEVQGEITKKEVETINQEIPEGNKVKSDGLIENETLKASETTEEQEEAKEAELKSDHLIKEYEEKFEETKAKSDELENEQTVNKEKHEETQTKPDHTEADNKSKKKSSMADAVLKIQAVWRGFRTRKHLEHEKLFGTSVEKEIKNKEDLEVVKNINVIKAVSKIQALWRGYKVRKGIKEVNSRLSELQKPSECDEMSSQRELSDEDIFKAATKIQAGVRGYIVRKKRSNTSRLNSITEETAAEEKLSDEHVFNALGQLQEIPKDPPEQNTTDELQNGRKSENSADKNHNKDIVADLNKINTEEEIKEVVAVNKVNENKESNDNSSHPEPDVKSIIDETAGNELSKNNAMIGTKEDNKKTENEVEFIASELNSSTTNKLSNSDTCAIIDDSISNSDVNKNEVDPVSSTIHKEPDYENAPTRPVTSNVQKPTDNQAGANEPNSGEDILKTITEQDKNNSEVEKNGHINKTGKNNISKEKDGEERIQSQESTTSVDSIATVIFNDTETKPALLSQNQPSDNLESDSDVMNINRNGENLEDTNNTINKADVNVDKTKNLNEEQRKEGKDEDMQSKTEVNQESKDVGELREELNKESVETLNAENKESNSEKTDELIDNDKITEQSKELETNHETVMKQAENNKLSVDSANEGISRNTENVRKNDGEAEILDNMENKIDENQDTKKAADIDNHSINRENIGSDITKNNLPQNQEISNKALNTEGTSTVNENLGSEIISNSNKNSDKRDIKNEEKESSIIKNNLAQIEEIPNEMLNTKGTSTVNENLKSEIINNSNENSDKRDIKNEEKESTIIKNNLAKIEEIPNKILNNQETPVINENSKNDIINNLNKNSDKCQEVNSAKEEQPSDTNNFEVSERSISDVLTENGKHVNDNKSNENIVHVDNQGHVTKEERKSGAEESVGEFAETSAKVKETSAKEDNDVGVKNTSPTKTEHFENNGGGKEMKIITPQPETSNKSDTSELGKEIPENKNPIVEVQTVHSLTDNENNKLNIPALENEIKKSNKQLQEMIARNSVEQERSESNTDVSSTDETKSEPSVSLISTSESNKHIKSASKDVFEELDDNSKADEGNKGRKEHENLRVGIPLRELSDIKEEDTDMKSSMDSIEDLEEESKLNENDKVKNVIETKSEQKGNNEESNEGSEKKEERNEESSISSNTKIQEDNKRSKGTIISINLENGEIEQTKEKGNDQVNSETINKIRETDVQKTGNERKSDRAEAKVAPEKEDSHVYSTTTINLVHTSEFHDTVTVPIPVTPPDRTSSAEGETQTNVRQTSPQGLVHTGELHDNLLPVSVQLNEAPPAGAEVLTSHVSKSINNDGQDRAQASNKDASTCEAQPDNTPPSSDSMESEKRNNASMPKKNMEAEAATKIQAGFRGYQVRKQLKNKVNGITKFS</sequence>
<evidence type="ECO:0000256" key="1">
    <source>
        <dbReference type="SAM" id="Coils"/>
    </source>
</evidence>
<feature type="compositionally biased region" description="Basic and acidic residues" evidence="2">
    <location>
        <begin position="500"/>
        <end position="518"/>
    </location>
</feature>
<evidence type="ECO:0000313" key="4">
    <source>
        <dbReference type="EMBL" id="KAH0815048.1"/>
    </source>
</evidence>
<feature type="compositionally biased region" description="Low complexity" evidence="2">
    <location>
        <begin position="620"/>
        <end position="631"/>
    </location>
</feature>
<dbReference type="GO" id="GO:0005516">
    <property type="term" value="F:calmodulin binding"/>
    <property type="evidence" value="ECO:0007669"/>
    <property type="project" value="TreeGrafter"/>
</dbReference>
<feature type="compositionally biased region" description="Basic and acidic residues" evidence="2">
    <location>
        <begin position="2034"/>
        <end position="2043"/>
    </location>
</feature>